<name>A0ABQ9GEM4_9NEOP</name>
<dbReference type="EMBL" id="JARBHB010000013">
    <property type="protein sequence ID" value="KAJ8870632.1"/>
    <property type="molecule type" value="Genomic_DNA"/>
</dbReference>
<evidence type="ECO:0000313" key="1">
    <source>
        <dbReference type="EMBL" id="KAJ8870632.1"/>
    </source>
</evidence>
<comment type="caution">
    <text evidence="1">The sequence shown here is derived from an EMBL/GenBank/DDBJ whole genome shotgun (WGS) entry which is preliminary data.</text>
</comment>
<gene>
    <name evidence="1" type="ORF">PR048_029655</name>
</gene>
<evidence type="ECO:0000313" key="2">
    <source>
        <dbReference type="Proteomes" id="UP001159363"/>
    </source>
</evidence>
<dbReference type="Proteomes" id="UP001159363">
    <property type="component" value="Chromosome 12"/>
</dbReference>
<protein>
    <submittedName>
        <fullName evidence="1">Uncharacterized protein</fullName>
    </submittedName>
</protein>
<accession>A0ABQ9GEM4</accession>
<proteinExistence type="predicted"/>
<keyword evidence="2" id="KW-1185">Reference proteome</keyword>
<sequence>MRDQRPVAPTRKAPNLCAVLPLLHFPVQMRSPARLPPRRTGFKPGRVTSGFSHVGIVTDCAAGRWVFSGISSLPRPFTPALLQITLIGSQGLAGRGIGEGNGPWPFVRDGPIPAFAWSDFWRPWKTEIRMAGPGIEPGSSRVRVHLARVLFQGRAGLVSQDEITHAAKYCCCRRDVNVSRLHSRAGVSSQVVMPSVMLGGETGDPRENPPTYGIVRHDSHMRKSELTQSGIEHGSPWWEVSGLTAQPPWPLYHIEHSVGMQGRRETGDPRENPPTSDVVRAQFPLAKIPEVAQSGIEPGSLWWEASCLTAKPPPPWRGRKSLLTAHISPFCGWFEITYTFLGRHETLRCSENLHSDSH</sequence>
<organism evidence="1 2">
    <name type="scientific">Dryococelus australis</name>
    <dbReference type="NCBI Taxonomy" id="614101"/>
    <lineage>
        <taxon>Eukaryota</taxon>
        <taxon>Metazoa</taxon>
        <taxon>Ecdysozoa</taxon>
        <taxon>Arthropoda</taxon>
        <taxon>Hexapoda</taxon>
        <taxon>Insecta</taxon>
        <taxon>Pterygota</taxon>
        <taxon>Neoptera</taxon>
        <taxon>Polyneoptera</taxon>
        <taxon>Phasmatodea</taxon>
        <taxon>Verophasmatodea</taxon>
        <taxon>Anareolatae</taxon>
        <taxon>Phasmatidae</taxon>
        <taxon>Eurycanthinae</taxon>
        <taxon>Dryococelus</taxon>
    </lineage>
</organism>
<reference evidence="1 2" key="1">
    <citation type="submission" date="2023-02" db="EMBL/GenBank/DDBJ databases">
        <title>LHISI_Scaffold_Assembly.</title>
        <authorList>
            <person name="Stuart O.P."/>
            <person name="Cleave R."/>
            <person name="Magrath M.J.L."/>
            <person name="Mikheyev A.S."/>
        </authorList>
    </citation>
    <scope>NUCLEOTIDE SEQUENCE [LARGE SCALE GENOMIC DNA]</scope>
    <source>
        <strain evidence="1">Daus_M_001</strain>
        <tissue evidence="1">Leg muscle</tissue>
    </source>
</reference>